<dbReference type="EMBL" id="CP031188">
    <property type="protein sequence ID" value="AXG73641.1"/>
    <property type="molecule type" value="Genomic_DNA"/>
</dbReference>
<accession>A0A345HAN1</accession>
<protein>
    <submittedName>
        <fullName evidence="4">DUF4349 domain-containing protein</fullName>
    </submittedName>
</protein>
<sequence>MKKCIYTLFILLALAGCKDNYDENDYAAEAVEEMSIVEEVKYKSLEANRASSADYAEESAYDPKIIKNANLAFETNDLDATANTIQTAVKKYKAQVKSDSESKSSYQMSRNIVVRIPSKHFENFIADIGTGVAYFDRKEISSQDVTAEYIDVEARIKAKKTLESRYLELLKKANKVSEMLEIEKELSSIREEIEAQQGRLNYMKNRVAMSTVNIEFYKLAEAQAGATVSYGSKMGNAIKSGFNSLSSFFIGLLYLWPFILIFVVTLFVIRRKLKRKKHKSL</sequence>
<evidence type="ECO:0000313" key="4">
    <source>
        <dbReference type="EMBL" id="AXG73641.1"/>
    </source>
</evidence>
<dbReference type="RefSeq" id="WP_114677401.1">
    <property type="nucleotide sequence ID" value="NZ_CP031188.1"/>
</dbReference>
<reference evidence="4 5" key="1">
    <citation type="submission" date="2018-07" db="EMBL/GenBank/DDBJ databases">
        <title>Complete genome sequence of Flavobacterium arcticum type strain SM1502T.</title>
        <authorList>
            <person name="Li Y."/>
            <person name="Li D.-D."/>
        </authorList>
    </citation>
    <scope>NUCLEOTIDE SEQUENCE [LARGE SCALE GENOMIC DNA]</scope>
    <source>
        <strain evidence="4 5">SM1502</strain>
    </source>
</reference>
<feature type="transmembrane region" description="Helical" evidence="2">
    <location>
        <begin position="248"/>
        <end position="269"/>
    </location>
</feature>
<gene>
    <name evidence="4" type="ORF">DVK85_05100</name>
</gene>
<keyword evidence="2" id="KW-0472">Membrane</keyword>
<name>A0A345HAN1_9FLAO</name>
<evidence type="ECO:0000256" key="1">
    <source>
        <dbReference type="SAM" id="Coils"/>
    </source>
</evidence>
<keyword evidence="1" id="KW-0175">Coiled coil</keyword>
<dbReference type="PROSITE" id="PS51257">
    <property type="entry name" value="PROKAR_LIPOPROTEIN"/>
    <property type="match status" value="1"/>
</dbReference>
<dbReference type="AlphaFoldDB" id="A0A345HAN1"/>
<keyword evidence="5" id="KW-1185">Reference proteome</keyword>
<dbReference type="KEGG" id="fat:DVK85_05100"/>
<dbReference type="Proteomes" id="UP000253951">
    <property type="component" value="Chromosome"/>
</dbReference>
<dbReference type="OrthoDB" id="5381491at2"/>
<dbReference type="Pfam" id="PF14257">
    <property type="entry name" value="DUF4349"/>
    <property type="match status" value="1"/>
</dbReference>
<evidence type="ECO:0000256" key="2">
    <source>
        <dbReference type="SAM" id="Phobius"/>
    </source>
</evidence>
<proteinExistence type="predicted"/>
<feature type="coiled-coil region" evidence="1">
    <location>
        <begin position="172"/>
        <end position="199"/>
    </location>
</feature>
<feature type="domain" description="DUF4349" evidence="3">
    <location>
        <begin position="64"/>
        <end position="269"/>
    </location>
</feature>
<keyword evidence="2" id="KW-0812">Transmembrane</keyword>
<keyword evidence="2" id="KW-1133">Transmembrane helix</keyword>
<evidence type="ECO:0000313" key="5">
    <source>
        <dbReference type="Proteomes" id="UP000253951"/>
    </source>
</evidence>
<dbReference type="InterPro" id="IPR025645">
    <property type="entry name" value="DUF4349"/>
</dbReference>
<organism evidence="4 5">
    <name type="scientific">Flavobacterium arcticum</name>
    <dbReference type="NCBI Taxonomy" id="1784713"/>
    <lineage>
        <taxon>Bacteria</taxon>
        <taxon>Pseudomonadati</taxon>
        <taxon>Bacteroidota</taxon>
        <taxon>Flavobacteriia</taxon>
        <taxon>Flavobacteriales</taxon>
        <taxon>Flavobacteriaceae</taxon>
        <taxon>Flavobacterium</taxon>
    </lineage>
</organism>
<evidence type="ECO:0000259" key="3">
    <source>
        <dbReference type="Pfam" id="PF14257"/>
    </source>
</evidence>